<dbReference type="EnsemblMetazoa" id="XM_050650930.1">
    <property type="protein sequence ID" value="XP_050506887.1"/>
    <property type="gene ID" value="LOC114343397"/>
</dbReference>
<dbReference type="EnsemblMetazoa" id="XM_028294253.2">
    <property type="protein sequence ID" value="XP_028150054.1"/>
    <property type="gene ID" value="LOC114343397"/>
</dbReference>
<dbReference type="SUPFAM" id="SSF57716">
    <property type="entry name" value="Glucocorticoid receptor-like (DNA-binding domain)"/>
    <property type="match status" value="1"/>
</dbReference>
<dbReference type="GO" id="GO:0003779">
    <property type="term" value="F:actin binding"/>
    <property type="evidence" value="ECO:0007669"/>
    <property type="project" value="UniProtKB-KW"/>
</dbReference>
<dbReference type="PROSITE" id="PS00478">
    <property type="entry name" value="LIM_DOMAIN_1"/>
    <property type="match status" value="1"/>
</dbReference>
<sequence length="3041" mass="346870">MDRSNQIVQHGVPVSSLDAAHANEYFEQFVNASSLKNILGYYRGLIDSLHLRPNVFNLFYPKLRANLTSWRAKALLKKFDSRASHKCYQKGKAAANTRVLVIGGGPCGMRTAIEAQLLGAKVVVVEKRDRFSRNNVLHLWPFVIEDLRMLGAKKFFGKFCAGAIDHISIRQLQCILLKVALLLGVEVHTEVSFETLVEPDANEKIGWRAQFKPANHPVSQYEFDVIIGADGKRNTLQGFSRKEFRGKLAIAITANFINKKTEAEARVEEISGVAFIFNQKFFKDLQEATRIDLENIVYYKDDTHYFVMTAKKHSLIEKGVIKQDFADTEKLLAPENVDKEALQQYAIEAATFSTNYQMPNLEFAVNHYGQPDIAMFDFTSMYAAENASKVVERNGYRLLKILVGDSLLEPFWPTGSGCARGFLSSLDAAWAIRSWSLGVASSLEVLAERESIYRLLAQTTPDNLNKDWKSYTLDPATRYPNFNKTVVLSHHVLALFDTDNPASIERMKRTSNEKVHDIPKKRRRGNLDNEVLLNWLTEQLKEVEGIEITEMGSVFKDGKVLCAIIHHYRPDLLEYSAIINNDAAKNNQIAINILEKDLGIPPVMTGSELTMTEDFLSMASYLTEIYDCFRGEIPHVKHPKLDLPIRPIKSMPPIIKNCVYIPQNDRQVKDQYKTCKKCFNAYYLRNRSSDCYYKNKLRKLVQTNLPVICVVDSKNKFQRPEPQNNLKPKKELYYKSNTVDLKNSEFLIPTRHKVLKNKKNKAKQVKLRVTDKNNNLITNNLVLEKKIIDRKRGMSEDDCLKPEIPISPRLDKQLKCIEKMYQKHERLKRVLTQLIRKRRSDGTSNNHHVLQTDYKVAQADAVGENVCSKVDQLTHVSELHVNINIDSQTPTSQIDLSDKLVKTNPEILPSVEQNKTGNISSRKDDVNTIFNNSHYQESSVYFSVKKPISETHLKIRILEKNRNKELTLQTIEYISSTNELKISSKIGLNHLSNETFSSPLLAQFSDQNLLFETLGRATSKTSRKNNSHDFDNGVSNQNCQLKLNGRKKIRAKTMIEGDGIHNQIFSRVSNWISSNDFFHQENKADTDAETIITNSRLTDITSVSKMDEYDGIVVEERTDVINFSNSKSEKSSEEKFVEKMKAFNSRAIKNLSKFSQYSPFQLAGALKSHSAPPTQFSVIVEGEELPDLPVANTKMSEVSFKTIKTSNIAHPITQPHRPSSRHKHKHTDMVTQKVGSVDRKPRKRRTMEKVGASVEERQKMLEEIASNRAERHNKRKYQRKLQTEQFIKSMQMLQANAKADAQPFEDYAIFLYRQTAPKFEDRVKQIEKQFTYVPDQENRPSQFNRGMGKDEDIAAKIKSLESKFGHRQSVDKKPKDLLRAIGKIETSDWNIKEIEKKILENKMGKPSRAIDKEKVPKWSKEQFLARQNKMEQKHLERQTSEEVKFAEFDQSIKNLDQKLKEGTARELGQNKVASITEKLVGKIPTEQKPPEKTNRQPALPTPNNSEFCHFCKKRVYLMERLSAEGRFFHHGCFKCQYCNVQLRLGSYTFDRDGLYGYRFFCLQHFGMVREESPAKVTRAPSTKRVDRSSPEKKSLGIAGVDLLDKVQTPERIEFSNLSSGHVSSDQEDSLNQIDEDEWTDKNFGASCAEMEDSDEASSSFSDPDSDDEGAYDDALEEPVTKEGTLKWAERWKNSYSRKKRNSHSDEYSSSDQSSYYDSSDVVKKLMSLTRFMRLRFLRCEESDTATEGEEDIRARELRKREVCVEPPIVHTDTGTDTEIVTDESSSESSSEIQNSATEISTDSEFAQDDPTPTREIPSIVLNDMYVNKAKRSGYNPRRKIQVTSRYLQSPLDGKTSKPNIDLKLTPLVPSALPVKKPAPLVLTHPQGYSLNRTQSTGGIAAKVSLELKKKYLLGEASPGNIQKSGSVSTLDTKFKSFHTNISDCQKLLKPSPEISASMQTFCKKLNELKSPVLSPQPSIIFTKEVEQKEDDHKENGDVLDENDIKIEPAVFENESEGRPRSPLHETSIIVPQIDWSKQHDSLTSDSLASSDNENEQKSERFENIPKVEIHAINDDEEIKDEFVPDSLLCVNDEIKTDIESPSIEPLKSISSEKKILNQPKVLPNLESVFPEIHNALHIKHKIHKEREREVPETIVISSGLSSPESLAEQATTALTETELSDWARDEAMLDDFEDGEFEIHIKYPDKDQKPAKMADLLEFDDSTSSYLAKSRKDNVIETVNSVLNVNLDNIEFMDTGTETSSDDGVINSQDGYILLKDEDDFAEDSLNPNINDIVETTNINVLQYPKEETIKKETDLKQADLEPSKHVQDHEEDVSTLIIESGTTTEENTLTDSTVKHVSDITVDKTLVNEINTVDKNENCDLKNDVVEESKQKKMIDNNLEFQEHCQRLQNKIEFSNVKDSIDIRKSRKKSKQDVLQKPDLITEETANIVTPPKNISLNLTPHTPHTPDILYNKDVIKKERDINQKLIQEMVMNKMKAENKSLEKRKRNKAGMSPKSPFELTKSATVINVPLSHPSNVAQTTNKRHSGTYTTPDVLLSSKCPLQTSEDVNVKFIRSETTTTPVRTTPSYSNNHVSPNLDDTPKAPPRYHRSAEEMNRKLEKLKQTVRLRHKENEQLVHIKEKTDSASQKRDQTFRRCVSGNYEAACPTFSSLEQSSLSSNRAKSIPNFSQQITTVQTISLDPERIKVYKSDPNILETNEGQNKKKSKDRERRKSITKLITDFFTKKSPSSSGSKGLFSKLSPKSKEMSKSCSILDFKKAHLAREAAQRKCLSESFINRNASPPPVPPLPVNYTRKTDESSDGEEKHGKHDSSCDTLDLTGISTGSMAGRRSTKSRRVSRQAQLKRHRMAQELQRKLEETEVKMKELEDRGVLVEKSLRGEASFDPSKDEADLLQEWFDLMRDRTELRRFERELTVRAQELELEDRHARLQHELRERIENDKPKTKEDVETEESIINEMIEIVEKRDSLISEIEEDRLRFSSDNINQSDIVDIDAKKLITSACFILVLSYLFWVVILFSVDF</sequence>
<dbReference type="RefSeq" id="XP_050506886.1">
    <property type="nucleotide sequence ID" value="XM_050650929.1"/>
</dbReference>
<keyword evidence="8" id="KW-0274">FAD</keyword>
<evidence type="ECO:0000313" key="28">
    <source>
        <dbReference type="RefSeq" id="XP_028150040.1"/>
    </source>
</evidence>
<keyword evidence="9 16" id="KW-0862">Zinc</keyword>
<dbReference type="Gene3D" id="3.50.50.60">
    <property type="entry name" value="FAD/NAD(P)-binding domain"/>
    <property type="match status" value="1"/>
</dbReference>
<dbReference type="Pfam" id="PF00890">
    <property type="entry name" value="FAD_binding_2"/>
    <property type="match status" value="1"/>
</dbReference>
<dbReference type="SMART" id="SM00132">
    <property type="entry name" value="LIM"/>
    <property type="match status" value="1"/>
</dbReference>
<feature type="compositionally biased region" description="Polar residues" evidence="18">
    <location>
        <begin position="1792"/>
        <end position="1804"/>
    </location>
</feature>
<keyword evidence="19" id="KW-0812">Transmembrane</keyword>
<feature type="region of interest" description="Disordered" evidence="18">
    <location>
        <begin position="1649"/>
        <end position="1678"/>
    </location>
</feature>
<evidence type="ECO:0000256" key="8">
    <source>
        <dbReference type="ARBA" id="ARBA00022827"/>
    </source>
</evidence>
<dbReference type="Gene3D" id="1.10.418.10">
    <property type="entry name" value="Calponin-like domain"/>
    <property type="match status" value="1"/>
</dbReference>
<dbReference type="SUPFAM" id="SSF51905">
    <property type="entry name" value="FAD/NAD(P)-binding domain"/>
    <property type="match status" value="1"/>
</dbReference>
<feature type="region of interest" description="Disordered" evidence="18">
    <location>
        <begin position="2582"/>
        <end position="2608"/>
    </location>
</feature>
<evidence type="ECO:0000256" key="19">
    <source>
        <dbReference type="SAM" id="Phobius"/>
    </source>
</evidence>
<dbReference type="FunFam" id="3.50.50.60:FF:000004">
    <property type="entry name" value="protein-methionine sulfoxide oxidase MICAL2 isoform X1"/>
    <property type="match status" value="1"/>
</dbReference>
<evidence type="ECO:0000313" key="29">
    <source>
        <dbReference type="RefSeq" id="XP_028150049.1"/>
    </source>
</evidence>
<dbReference type="SMART" id="SM01203">
    <property type="entry name" value="DUF3585"/>
    <property type="match status" value="1"/>
</dbReference>
<comment type="similarity">
    <text evidence="3">Belongs to the Mical family.</text>
</comment>
<evidence type="ECO:0000256" key="9">
    <source>
        <dbReference type="ARBA" id="ARBA00022833"/>
    </source>
</evidence>
<proteinExistence type="inferred from homology"/>
<evidence type="ECO:0000313" key="26">
    <source>
        <dbReference type="RefSeq" id="XP_028150024.1"/>
    </source>
</evidence>
<protein>
    <recommendedName>
        <fullName evidence="4">F-actin monooxygenase</fullName>
        <ecNumber evidence="4">1.14.13.225</ecNumber>
    </recommendedName>
</protein>
<dbReference type="PROSITE" id="PS51848">
    <property type="entry name" value="BMERB"/>
    <property type="match status" value="1"/>
</dbReference>
<evidence type="ECO:0000313" key="27">
    <source>
        <dbReference type="RefSeq" id="XP_028150032.1"/>
    </source>
</evidence>
<dbReference type="PROSITE" id="PS50023">
    <property type="entry name" value="LIM_DOMAIN_2"/>
    <property type="match status" value="1"/>
</dbReference>
<feature type="compositionally biased region" description="Acidic residues" evidence="18">
    <location>
        <begin position="1663"/>
        <end position="1676"/>
    </location>
</feature>
<keyword evidence="19" id="KW-1133">Transmembrane helix</keyword>
<evidence type="ECO:0000256" key="17">
    <source>
        <dbReference type="SAM" id="Coils"/>
    </source>
</evidence>
<dbReference type="GO" id="GO:0046872">
    <property type="term" value="F:metal ion binding"/>
    <property type="evidence" value="ECO:0007669"/>
    <property type="project" value="UniProtKB-KW"/>
</dbReference>
<dbReference type="EnsemblMetazoa" id="XM_028294231.2">
    <property type="protein sequence ID" value="XP_028150032.1"/>
    <property type="gene ID" value="LOC114343397"/>
</dbReference>
<dbReference type="EnsemblMetazoa" id="XM_028294223.2">
    <property type="protein sequence ID" value="XP_028150024.1"/>
    <property type="gene ID" value="LOC114343397"/>
</dbReference>
<dbReference type="EnsemblMetazoa" id="XM_028294248.2">
    <property type="protein sequence ID" value="XP_028150049.1"/>
    <property type="gene ID" value="LOC114343397"/>
</dbReference>
<evidence type="ECO:0000313" key="30">
    <source>
        <dbReference type="RefSeq" id="XP_028150054.1"/>
    </source>
</evidence>
<feature type="region of interest" description="Disordered" evidence="18">
    <location>
        <begin position="1572"/>
        <end position="1592"/>
    </location>
</feature>
<evidence type="ECO:0000256" key="4">
    <source>
        <dbReference type="ARBA" id="ARBA00012709"/>
    </source>
</evidence>
<evidence type="ECO:0000259" key="20">
    <source>
        <dbReference type="PROSITE" id="PS50021"/>
    </source>
</evidence>
<evidence type="ECO:0000256" key="10">
    <source>
        <dbReference type="ARBA" id="ARBA00022857"/>
    </source>
</evidence>
<dbReference type="InterPro" id="IPR050540">
    <property type="entry name" value="F-actin_Monoox_Mical"/>
</dbReference>
<evidence type="ECO:0000259" key="22">
    <source>
        <dbReference type="PROSITE" id="PS51848"/>
    </source>
</evidence>
<dbReference type="Pfam" id="PF12130">
    <property type="entry name" value="bMERB_dom"/>
    <property type="match status" value="1"/>
</dbReference>
<feature type="region of interest" description="Disordered" evidence="18">
    <location>
        <begin position="1769"/>
        <end position="1819"/>
    </location>
</feature>
<dbReference type="RefSeq" id="XP_050506887.1">
    <property type="nucleotide sequence ID" value="XM_050650930.1"/>
</dbReference>
<evidence type="ECO:0000313" key="25">
    <source>
        <dbReference type="RefSeq" id="XP_028150018.1"/>
    </source>
</evidence>
<dbReference type="GO" id="GO:0120501">
    <property type="term" value="F:F-actin monooxygenase activity"/>
    <property type="evidence" value="ECO:0007669"/>
    <property type="project" value="UniProtKB-EC"/>
</dbReference>
<evidence type="ECO:0000256" key="12">
    <source>
        <dbReference type="ARBA" id="ARBA00023033"/>
    </source>
</evidence>
<dbReference type="SUPFAM" id="SSF47576">
    <property type="entry name" value="Calponin-homology domain, CH-domain"/>
    <property type="match status" value="1"/>
</dbReference>
<dbReference type="InterPro" id="IPR003953">
    <property type="entry name" value="FAD-dep_OxRdtase_2_FAD-bd"/>
</dbReference>
<evidence type="ECO:0000256" key="11">
    <source>
        <dbReference type="ARBA" id="ARBA00023002"/>
    </source>
</evidence>
<comment type="subcellular location">
    <subcellularLocation>
        <location evidence="2">Cytoplasm</location>
    </subcellularLocation>
</comment>
<evidence type="ECO:0000256" key="7">
    <source>
        <dbReference type="ARBA" id="ARBA00022723"/>
    </source>
</evidence>
<keyword evidence="12" id="KW-0503">Monooxygenase</keyword>
<keyword evidence="24" id="KW-1185">Reference proteome</keyword>
<feature type="domain" description="BMERB" evidence="22">
    <location>
        <begin position="2859"/>
        <end position="3008"/>
    </location>
</feature>
<evidence type="ECO:0000256" key="15">
    <source>
        <dbReference type="ARBA" id="ARBA00049522"/>
    </source>
</evidence>
<dbReference type="OrthoDB" id="20799at2759"/>
<dbReference type="CDD" id="cd09439">
    <property type="entry name" value="LIM_Mical"/>
    <property type="match status" value="1"/>
</dbReference>
<evidence type="ECO:0000256" key="13">
    <source>
        <dbReference type="ARBA" id="ARBA00023038"/>
    </source>
</evidence>
<comment type="catalytic activity">
    <reaction evidence="15">
        <text>L-methionyl-[F-actin] + NADPH + O2 + H(+) = L-methionyl-(R)-S-oxide-[F-actin] + NADP(+) + H2O</text>
        <dbReference type="Rhea" id="RHEA:51308"/>
        <dbReference type="Rhea" id="RHEA-COMP:12953"/>
        <dbReference type="Rhea" id="RHEA-COMP:12956"/>
        <dbReference type="ChEBI" id="CHEBI:15377"/>
        <dbReference type="ChEBI" id="CHEBI:15378"/>
        <dbReference type="ChEBI" id="CHEBI:15379"/>
        <dbReference type="ChEBI" id="CHEBI:16044"/>
        <dbReference type="ChEBI" id="CHEBI:45764"/>
        <dbReference type="ChEBI" id="CHEBI:57783"/>
        <dbReference type="ChEBI" id="CHEBI:58349"/>
        <dbReference type="EC" id="1.14.13.225"/>
    </reaction>
</comment>
<keyword evidence="7 16" id="KW-0479">Metal-binding</keyword>
<name>A0A6P7GK76_DIAVI</name>
<keyword evidence="5" id="KW-0963">Cytoplasm</keyword>
<evidence type="ECO:0000256" key="16">
    <source>
        <dbReference type="PROSITE-ProRule" id="PRU00125"/>
    </source>
</evidence>
<dbReference type="Gene3D" id="2.10.110.10">
    <property type="entry name" value="Cysteine Rich Protein"/>
    <property type="match status" value="1"/>
</dbReference>
<feature type="transmembrane region" description="Helical" evidence="19">
    <location>
        <begin position="3017"/>
        <end position="3039"/>
    </location>
</feature>
<evidence type="ECO:0000256" key="3">
    <source>
        <dbReference type="ARBA" id="ARBA00008223"/>
    </source>
</evidence>
<dbReference type="InterPro" id="IPR036872">
    <property type="entry name" value="CH_dom_sf"/>
</dbReference>
<keyword evidence="19" id="KW-0472">Membrane</keyword>
<feature type="region of interest" description="Disordered" evidence="18">
    <location>
        <begin position="2796"/>
        <end position="2866"/>
    </location>
</feature>
<feature type="domain" description="Calponin-homology (CH)" evidence="20">
    <location>
        <begin position="526"/>
        <end position="630"/>
    </location>
</feature>
<evidence type="ECO:0000259" key="21">
    <source>
        <dbReference type="PROSITE" id="PS50023"/>
    </source>
</evidence>
<keyword evidence="11" id="KW-0560">Oxidoreductase</keyword>
<feature type="region of interest" description="Disordered" evidence="18">
    <location>
        <begin position="2040"/>
        <end position="2060"/>
    </location>
</feature>
<dbReference type="EnsemblMetazoa" id="XM_028294217.2">
    <property type="protein sequence ID" value="XP_028150018.1"/>
    <property type="gene ID" value="LOC114343397"/>
</dbReference>
<dbReference type="RefSeq" id="XP_028150018.1">
    <property type="nucleotide sequence ID" value="XM_028294217.1"/>
</dbReference>
<dbReference type="KEGG" id="dvv:114343397"/>
<feature type="domain" description="LIM zinc-binding" evidence="21">
    <location>
        <begin position="1506"/>
        <end position="1571"/>
    </location>
</feature>
<dbReference type="InterPro" id="IPR001715">
    <property type="entry name" value="CH_dom"/>
</dbReference>
<dbReference type="GeneID" id="114343397"/>
<feature type="compositionally biased region" description="Basic and acidic residues" evidence="18">
    <location>
        <begin position="1583"/>
        <end position="1592"/>
    </location>
</feature>
<reference evidence="23" key="2">
    <citation type="submission" date="2025-05" db="UniProtKB">
        <authorList>
            <consortium name="EnsemblMetazoa"/>
        </authorList>
    </citation>
    <scope>IDENTIFICATION</scope>
</reference>
<dbReference type="CTD" id="41225"/>
<keyword evidence="14" id="KW-0009">Actin-binding</keyword>
<dbReference type="RefSeq" id="XP_028150054.1">
    <property type="nucleotide sequence ID" value="XM_028294253.1"/>
</dbReference>
<keyword evidence="13 16" id="KW-0440">LIM domain</keyword>
<evidence type="ECO:0000313" key="24">
    <source>
        <dbReference type="Proteomes" id="UP001652700"/>
    </source>
</evidence>
<dbReference type="Pfam" id="PF00412">
    <property type="entry name" value="LIM"/>
    <property type="match status" value="1"/>
</dbReference>
<feature type="region of interest" description="Disordered" evidence="18">
    <location>
        <begin position="1210"/>
        <end position="1252"/>
    </location>
</feature>
<feature type="compositionally biased region" description="Basic residues" evidence="18">
    <location>
        <begin position="2850"/>
        <end position="2866"/>
    </location>
</feature>
<dbReference type="PROSITE" id="PS50021">
    <property type="entry name" value="CH"/>
    <property type="match status" value="1"/>
</dbReference>
<evidence type="ECO:0000256" key="1">
    <source>
        <dbReference type="ARBA" id="ARBA00001974"/>
    </source>
</evidence>
<dbReference type="RefSeq" id="XP_028150049.1">
    <property type="nucleotide sequence ID" value="XM_028294248.1"/>
</dbReference>
<dbReference type="RefSeq" id="XP_028150032.1">
    <property type="nucleotide sequence ID" value="XM_028294231.1"/>
</dbReference>
<evidence type="ECO:0000313" key="23">
    <source>
        <dbReference type="EnsemblMetazoa" id="XP_028150018.1"/>
    </source>
</evidence>
<dbReference type="InterPro" id="IPR036188">
    <property type="entry name" value="FAD/NAD-bd_sf"/>
</dbReference>
<organism evidence="30">
    <name type="scientific">Diabrotica virgifera virgifera</name>
    <name type="common">western corn rootworm</name>
    <dbReference type="NCBI Taxonomy" id="50390"/>
    <lineage>
        <taxon>Eukaryota</taxon>
        <taxon>Metazoa</taxon>
        <taxon>Ecdysozoa</taxon>
        <taxon>Arthropoda</taxon>
        <taxon>Hexapoda</taxon>
        <taxon>Insecta</taxon>
        <taxon>Pterygota</taxon>
        <taxon>Neoptera</taxon>
        <taxon>Endopterygota</taxon>
        <taxon>Coleoptera</taxon>
        <taxon>Polyphaga</taxon>
        <taxon>Cucujiformia</taxon>
        <taxon>Chrysomeloidea</taxon>
        <taxon>Chrysomelidae</taxon>
        <taxon>Galerucinae</taxon>
        <taxon>Diabroticina</taxon>
        <taxon>Diabroticites</taxon>
        <taxon>Diabrotica</taxon>
    </lineage>
</organism>
<accession>A0A6P7GK76</accession>
<dbReference type="InterPro" id="IPR057494">
    <property type="entry name" value="Rossman_Mical"/>
</dbReference>
<feature type="region of interest" description="Disordered" evidence="18">
    <location>
        <begin position="2711"/>
        <end position="2732"/>
    </location>
</feature>
<dbReference type="RefSeq" id="XP_028150024.1">
    <property type="nucleotide sequence ID" value="XM_028294223.1"/>
</dbReference>
<comment type="cofactor">
    <cofactor evidence="1">
        <name>FAD</name>
        <dbReference type="ChEBI" id="CHEBI:57692"/>
    </cofactor>
</comment>
<evidence type="ECO:0000256" key="6">
    <source>
        <dbReference type="ARBA" id="ARBA00022630"/>
    </source>
</evidence>
<keyword evidence="6" id="KW-0285">Flavoprotein</keyword>
<evidence type="ECO:0000256" key="2">
    <source>
        <dbReference type="ARBA" id="ARBA00004496"/>
    </source>
</evidence>
<dbReference type="EC" id="1.14.13.225" evidence="4"/>
<keyword evidence="17" id="KW-0175">Coiled coil</keyword>
<feature type="coiled-coil region" evidence="17">
    <location>
        <begin position="2869"/>
        <end position="2896"/>
    </location>
</feature>
<dbReference type="GO" id="GO:0005737">
    <property type="term" value="C:cytoplasm"/>
    <property type="evidence" value="ECO:0007669"/>
    <property type="project" value="UniProtKB-SubCell"/>
</dbReference>
<evidence type="ECO:0000256" key="14">
    <source>
        <dbReference type="ARBA" id="ARBA00023203"/>
    </source>
</evidence>
<feature type="region of interest" description="Disordered" evidence="18">
    <location>
        <begin position="1614"/>
        <end position="1635"/>
    </location>
</feature>
<dbReference type="Pfam" id="PF25413">
    <property type="entry name" value="Rossman_Mical"/>
    <property type="match status" value="1"/>
</dbReference>
<reference evidence="25 26" key="1">
    <citation type="submission" date="2025-04" db="UniProtKB">
        <authorList>
            <consortium name="RefSeq"/>
        </authorList>
    </citation>
    <scope>IDENTIFICATION</scope>
    <source>
        <tissue evidence="25 26">Whole insect</tissue>
    </source>
</reference>
<evidence type="ECO:0000256" key="18">
    <source>
        <dbReference type="SAM" id="MobiDB-lite"/>
    </source>
</evidence>
<dbReference type="Proteomes" id="UP001652700">
    <property type="component" value="Unplaced"/>
</dbReference>
<evidence type="ECO:0000256" key="5">
    <source>
        <dbReference type="ARBA" id="ARBA00022490"/>
    </source>
</evidence>
<feature type="compositionally biased region" description="Basic and acidic residues" evidence="18">
    <location>
        <begin position="2814"/>
        <end position="2832"/>
    </location>
</feature>
<dbReference type="Pfam" id="PF00307">
    <property type="entry name" value="CH"/>
    <property type="match status" value="1"/>
</dbReference>
<keyword evidence="10" id="KW-0521">NADP</keyword>
<dbReference type="InterPro" id="IPR022735">
    <property type="entry name" value="bMERB_dom"/>
</dbReference>
<gene>
    <name evidence="25 26 27 28 29 30" type="primary">LOC114343397</name>
</gene>
<dbReference type="PANTHER" id="PTHR23167:SF54">
    <property type="entry name" value="[F-ACTIN]-MONOOXYGENASE MICAL"/>
    <property type="match status" value="1"/>
</dbReference>
<dbReference type="EnsemblMetazoa" id="XM_028294239.2">
    <property type="protein sequence ID" value="XP_028150040.1"/>
    <property type="gene ID" value="LOC114343397"/>
</dbReference>
<dbReference type="SMART" id="SM00033">
    <property type="entry name" value="CH"/>
    <property type="match status" value="1"/>
</dbReference>
<dbReference type="EnsemblMetazoa" id="XM_050650929.1">
    <property type="protein sequence ID" value="XP_050506886.1"/>
    <property type="gene ID" value="LOC114343397"/>
</dbReference>
<feature type="compositionally biased region" description="Acidic residues" evidence="18">
    <location>
        <begin position="1625"/>
        <end position="1635"/>
    </location>
</feature>
<dbReference type="RefSeq" id="XP_028150040.1">
    <property type="nucleotide sequence ID" value="XM_028294239.1"/>
</dbReference>
<dbReference type="InterPro" id="IPR001781">
    <property type="entry name" value="Znf_LIM"/>
</dbReference>
<dbReference type="PANTHER" id="PTHR23167">
    <property type="entry name" value="CALPONIN HOMOLOGY DOMAIN-CONTAINING PROTEIN DDB_G0272472-RELATED"/>
    <property type="match status" value="1"/>
</dbReference>